<dbReference type="EMBL" id="JACIBY010000004">
    <property type="protein sequence ID" value="MBB3838321.1"/>
    <property type="molecule type" value="Genomic_DNA"/>
</dbReference>
<proteinExistence type="predicted"/>
<organism evidence="2 3">
    <name type="scientific">Runella defluvii</name>
    <dbReference type="NCBI Taxonomy" id="370973"/>
    <lineage>
        <taxon>Bacteria</taxon>
        <taxon>Pseudomonadati</taxon>
        <taxon>Bacteroidota</taxon>
        <taxon>Cytophagia</taxon>
        <taxon>Cytophagales</taxon>
        <taxon>Spirosomataceae</taxon>
        <taxon>Runella</taxon>
    </lineage>
</organism>
<feature type="transmembrane region" description="Helical" evidence="1">
    <location>
        <begin position="192"/>
        <end position="215"/>
    </location>
</feature>
<evidence type="ECO:0000313" key="3">
    <source>
        <dbReference type="Proteomes" id="UP000541352"/>
    </source>
</evidence>
<keyword evidence="1" id="KW-1133">Transmembrane helix</keyword>
<reference evidence="2 3" key="1">
    <citation type="submission" date="2020-08" db="EMBL/GenBank/DDBJ databases">
        <title>Genomic Encyclopedia of Type Strains, Phase IV (KMG-IV): sequencing the most valuable type-strain genomes for metagenomic binning, comparative biology and taxonomic classification.</title>
        <authorList>
            <person name="Goeker M."/>
        </authorList>
    </citation>
    <scope>NUCLEOTIDE SEQUENCE [LARGE SCALE GENOMIC DNA]</scope>
    <source>
        <strain evidence="2 3">DSM 17976</strain>
    </source>
</reference>
<dbReference type="AlphaFoldDB" id="A0A7W6EQE6"/>
<protein>
    <submittedName>
        <fullName evidence="2">Uncharacterized protein</fullName>
    </submittedName>
</protein>
<sequence length="220" mass="25320">MIHRFISYLADFSVLIPVVFALLLLKTTKVSHLDKTSKIVLGFVLLTLLRNGLTSILAQIGVFNIYIYNWYNLISFVLVAVLYYLTFQNRYFKGLALLLLFVSILIACLDLPSLLDVKTVSFNNFSYHASGGFTILLILIYYFELLKYLTVPKLGSSPLFWFSSGALFYYSGTIFSYIFINYTFNNLASRDQYWVVDALLSVVLNIFLTFSVWYMKPRPS</sequence>
<evidence type="ECO:0000256" key="1">
    <source>
        <dbReference type="SAM" id="Phobius"/>
    </source>
</evidence>
<comment type="caution">
    <text evidence="2">The sequence shown here is derived from an EMBL/GenBank/DDBJ whole genome shotgun (WGS) entry which is preliminary data.</text>
</comment>
<name>A0A7W6EQE6_9BACT</name>
<keyword evidence="1" id="KW-0812">Transmembrane</keyword>
<keyword evidence="1" id="KW-0472">Membrane</keyword>
<keyword evidence="3" id="KW-1185">Reference proteome</keyword>
<feature type="transmembrane region" description="Helical" evidence="1">
    <location>
        <begin position="94"/>
        <end position="115"/>
    </location>
</feature>
<feature type="transmembrane region" description="Helical" evidence="1">
    <location>
        <begin position="127"/>
        <end position="146"/>
    </location>
</feature>
<feature type="transmembrane region" description="Helical" evidence="1">
    <location>
        <begin position="6"/>
        <end position="27"/>
    </location>
</feature>
<gene>
    <name evidence="2" type="ORF">FHS57_002326</name>
</gene>
<accession>A0A7W6EQE6</accession>
<feature type="transmembrane region" description="Helical" evidence="1">
    <location>
        <begin position="68"/>
        <end position="87"/>
    </location>
</feature>
<evidence type="ECO:0000313" key="2">
    <source>
        <dbReference type="EMBL" id="MBB3838321.1"/>
    </source>
</evidence>
<dbReference type="Proteomes" id="UP000541352">
    <property type="component" value="Unassembled WGS sequence"/>
</dbReference>
<feature type="transmembrane region" description="Helical" evidence="1">
    <location>
        <begin position="39"/>
        <end position="62"/>
    </location>
</feature>
<feature type="transmembrane region" description="Helical" evidence="1">
    <location>
        <begin position="158"/>
        <end position="180"/>
    </location>
</feature>